<keyword evidence="4" id="KW-1185">Reference proteome</keyword>
<name>A0A060R6G8_9BACT</name>
<dbReference type="Pfam" id="PF07863">
    <property type="entry name" value="CtnDOT_TraJ"/>
    <property type="match status" value="1"/>
</dbReference>
<reference evidence="3 4" key="1">
    <citation type="journal article" date="2015" name="Genome Announc.">
        <title>Complete Genome Sequence of the Novel Leech Symbiont Mucinivorans hirudinis M3T.</title>
        <authorList>
            <person name="Nelson M.C."/>
            <person name="Bomar L."/>
            <person name="Graf J."/>
        </authorList>
    </citation>
    <scope>NUCLEOTIDE SEQUENCE [LARGE SCALE GENOMIC DNA]</scope>
    <source>
        <strain evidence="4">M3</strain>
    </source>
</reference>
<keyword evidence="1" id="KW-0812">Transmembrane</keyword>
<sequence length="172" mass="18529">MKKSMRDWFRELLELLFAAAALVIDTIRTFFLIVLAILGPIAFAISVWDGFQSTLTQWITRYISVYLWLPVSDLFSSILAKIQVLMLQNDISELQNNPNFSIEASNGVYLVFMIIGIIGYFTIPTVAGWIIQSGGAGNYGKNVNSTAGKAGSMAGAGAGAAAGNISGRLLGK</sequence>
<dbReference type="OrthoDB" id="1147144at2"/>
<feature type="transmembrane region" description="Helical" evidence="1">
    <location>
        <begin position="108"/>
        <end position="131"/>
    </location>
</feature>
<dbReference type="Proteomes" id="UP000027616">
    <property type="component" value="Chromosome I"/>
</dbReference>
<keyword evidence="1" id="KW-0472">Membrane</keyword>
<dbReference type="HOGENOM" id="CLU_100579_0_0_10"/>
<organism evidence="3 4">
    <name type="scientific">Mucinivorans hirudinis</name>
    <dbReference type="NCBI Taxonomy" id="1433126"/>
    <lineage>
        <taxon>Bacteria</taxon>
        <taxon>Pseudomonadati</taxon>
        <taxon>Bacteroidota</taxon>
        <taxon>Bacteroidia</taxon>
        <taxon>Bacteroidales</taxon>
        <taxon>Rikenellaceae</taxon>
        <taxon>Mucinivorans</taxon>
    </lineage>
</organism>
<dbReference type="EMBL" id="HG934468">
    <property type="protein sequence ID" value="CDN30656.1"/>
    <property type="molecule type" value="Genomic_DNA"/>
</dbReference>
<evidence type="ECO:0000256" key="1">
    <source>
        <dbReference type="SAM" id="Phobius"/>
    </source>
</evidence>
<dbReference type="KEGG" id="rbc:BN938_0551"/>
<evidence type="ECO:0000313" key="3">
    <source>
        <dbReference type="EMBL" id="CDN30656.1"/>
    </source>
</evidence>
<proteinExistence type="predicted"/>
<dbReference type="eggNOG" id="ENOG502Z8G6">
    <property type="taxonomic scope" value="Bacteria"/>
</dbReference>
<keyword evidence="1" id="KW-1133">Transmembrane helix</keyword>
<dbReference type="InterPro" id="IPR012424">
    <property type="entry name" value="Conjugative_transposon_TraJ_C"/>
</dbReference>
<feature type="domain" description="Conjugative transposon TraJ C-terminal" evidence="2">
    <location>
        <begin position="2"/>
        <end position="164"/>
    </location>
</feature>
<dbReference type="AlphaFoldDB" id="A0A060R6G8"/>
<evidence type="ECO:0000259" key="2">
    <source>
        <dbReference type="Pfam" id="PF07863"/>
    </source>
</evidence>
<feature type="transmembrane region" description="Helical" evidence="1">
    <location>
        <begin position="12"/>
        <end position="45"/>
    </location>
</feature>
<gene>
    <name evidence="3" type="ORF">BN938_0551</name>
</gene>
<feature type="transmembrane region" description="Helical" evidence="1">
    <location>
        <begin position="65"/>
        <end position="87"/>
    </location>
</feature>
<protein>
    <submittedName>
        <fullName evidence="3">Conjugative transposon protein TraJ</fullName>
    </submittedName>
</protein>
<accession>A0A060R6G8</accession>
<evidence type="ECO:0000313" key="4">
    <source>
        <dbReference type="Proteomes" id="UP000027616"/>
    </source>
</evidence>
<dbReference type="PATRIC" id="fig|1433126.3.peg.549"/>